<dbReference type="EMBL" id="BRXR01000002">
    <property type="protein sequence ID" value="GLC32900.1"/>
    <property type="molecule type" value="Genomic_DNA"/>
</dbReference>
<keyword evidence="3" id="KW-1185">Reference proteome</keyword>
<protein>
    <recommendedName>
        <fullName evidence="1">RNA polymerase sigma-70 region 4 domain-containing protein</fullName>
    </recommendedName>
</protein>
<sequence>MKLNQKQFDELNNLDSWLYNYKSIKAGIENLKLECEESKNVSIGSADPSKETAVTNKFSSNVENSIINTESLNNRAKFMESKIKKIDRALSSLSKDEYLIVTNYYIEGKHIYEFTHELGISESHCRRIKDRAINKIKIALYGVQVKN</sequence>
<feature type="domain" description="RNA polymerase sigma-70 region 4" evidence="1">
    <location>
        <begin position="89"/>
        <end position="137"/>
    </location>
</feature>
<name>A0ABQ5NCI3_9CLOT</name>
<organism evidence="2 3">
    <name type="scientific">Clostridium omnivorum</name>
    <dbReference type="NCBI Taxonomy" id="1604902"/>
    <lineage>
        <taxon>Bacteria</taxon>
        <taxon>Bacillati</taxon>
        <taxon>Bacillota</taxon>
        <taxon>Clostridia</taxon>
        <taxon>Eubacteriales</taxon>
        <taxon>Clostridiaceae</taxon>
        <taxon>Clostridium</taxon>
    </lineage>
</organism>
<dbReference type="Gene3D" id="1.20.140.160">
    <property type="match status" value="1"/>
</dbReference>
<accession>A0ABQ5NCI3</accession>
<dbReference type="InterPro" id="IPR013324">
    <property type="entry name" value="RNA_pol_sigma_r3/r4-like"/>
</dbReference>
<dbReference type="Proteomes" id="UP001208567">
    <property type="component" value="Unassembled WGS sequence"/>
</dbReference>
<dbReference type="InterPro" id="IPR007630">
    <property type="entry name" value="RNA_pol_sigma70_r4"/>
</dbReference>
<gene>
    <name evidence="2" type="ORF">bsdE14_43100</name>
</gene>
<evidence type="ECO:0000313" key="3">
    <source>
        <dbReference type="Proteomes" id="UP001208567"/>
    </source>
</evidence>
<dbReference type="Pfam" id="PF04545">
    <property type="entry name" value="Sigma70_r4"/>
    <property type="match status" value="1"/>
</dbReference>
<dbReference type="SUPFAM" id="SSF88659">
    <property type="entry name" value="Sigma3 and sigma4 domains of RNA polymerase sigma factors"/>
    <property type="match status" value="1"/>
</dbReference>
<comment type="caution">
    <text evidence="2">The sequence shown here is derived from an EMBL/GenBank/DDBJ whole genome shotgun (WGS) entry which is preliminary data.</text>
</comment>
<proteinExistence type="predicted"/>
<evidence type="ECO:0000259" key="1">
    <source>
        <dbReference type="Pfam" id="PF04545"/>
    </source>
</evidence>
<evidence type="ECO:0000313" key="2">
    <source>
        <dbReference type="EMBL" id="GLC32900.1"/>
    </source>
</evidence>
<reference evidence="2 3" key="1">
    <citation type="journal article" date="2024" name="Int. J. Syst. Evol. Microbiol.">
        <title>Clostridium omnivorum sp. nov., isolated from anoxic soil under the treatment of reductive soil disinfestation.</title>
        <authorList>
            <person name="Ueki A."/>
            <person name="Tonouchi A."/>
            <person name="Kaku N."/>
            <person name="Honma S."/>
            <person name="Ueki K."/>
        </authorList>
    </citation>
    <scope>NUCLEOTIDE SEQUENCE [LARGE SCALE GENOMIC DNA]</scope>
    <source>
        <strain evidence="2 3">E14</strain>
    </source>
</reference>